<sequence>MKLLLIEDDQDLGKVLAQFLELQGFQVVLAQTGEEGINIFQKEKPDICVLDIMLPDQDGFDVAKFIRSKDEEMPFLFLTAKNQKADKLKGLKLGADDYISKPFEPDELVLRIKNILKRYHKSEDGIFKLDTLTFNFSELKLSTQRETYTLTLKEAELLRYFINNKNKVLKRDEILMDIWGENDYFLGRSMDVFISRLRKYLSGANGISLETVRQVGYVFKAQ</sequence>
<dbReference type="Gene3D" id="6.10.250.690">
    <property type="match status" value="1"/>
</dbReference>
<dbReference type="RefSeq" id="WP_346751794.1">
    <property type="nucleotide sequence ID" value="NZ_JAUJEA010000003.1"/>
</dbReference>
<evidence type="ECO:0000256" key="2">
    <source>
        <dbReference type="ARBA" id="ARBA00023012"/>
    </source>
</evidence>
<gene>
    <name evidence="8" type="ORF">QQ008_10340</name>
</gene>
<dbReference type="SMART" id="SM00862">
    <property type="entry name" value="Trans_reg_C"/>
    <property type="match status" value="1"/>
</dbReference>
<evidence type="ECO:0000256" key="3">
    <source>
        <dbReference type="ARBA" id="ARBA00023125"/>
    </source>
</evidence>
<dbReference type="InterPro" id="IPR001867">
    <property type="entry name" value="OmpR/PhoB-type_DNA-bd"/>
</dbReference>
<dbReference type="InterPro" id="IPR001789">
    <property type="entry name" value="Sig_transdc_resp-reg_receiver"/>
</dbReference>
<comment type="caution">
    <text evidence="8">The sequence shown here is derived from an EMBL/GenBank/DDBJ whole genome shotgun (WGS) entry which is preliminary data.</text>
</comment>
<dbReference type="SMART" id="SM00448">
    <property type="entry name" value="REC"/>
    <property type="match status" value="1"/>
</dbReference>
<dbReference type="PROSITE" id="PS50110">
    <property type="entry name" value="RESPONSE_REGULATORY"/>
    <property type="match status" value="1"/>
</dbReference>
<dbReference type="InterPro" id="IPR011006">
    <property type="entry name" value="CheY-like_superfamily"/>
</dbReference>
<evidence type="ECO:0000259" key="6">
    <source>
        <dbReference type="PROSITE" id="PS50110"/>
    </source>
</evidence>
<dbReference type="InterPro" id="IPR039420">
    <property type="entry name" value="WalR-like"/>
</dbReference>
<dbReference type="SUPFAM" id="SSF52172">
    <property type="entry name" value="CheY-like"/>
    <property type="match status" value="1"/>
</dbReference>
<dbReference type="CDD" id="cd00383">
    <property type="entry name" value="trans_reg_C"/>
    <property type="match status" value="1"/>
</dbReference>
<evidence type="ECO:0000256" key="4">
    <source>
        <dbReference type="PROSITE-ProRule" id="PRU00169"/>
    </source>
</evidence>
<keyword evidence="9" id="KW-1185">Reference proteome</keyword>
<evidence type="ECO:0000313" key="8">
    <source>
        <dbReference type="EMBL" id="MDN5201765.1"/>
    </source>
</evidence>
<evidence type="ECO:0000259" key="7">
    <source>
        <dbReference type="PROSITE" id="PS51755"/>
    </source>
</evidence>
<dbReference type="EMBL" id="JAUJEA010000003">
    <property type="protein sequence ID" value="MDN5201765.1"/>
    <property type="molecule type" value="Genomic_DNA"/>
</dbReference>
<dbReference type="InterPro" id="IPR036388">
    <property type="entry name" value="WH-like_DNA-bd_sf"/>
</dbReference>
<dbReference type="Pfam" id="PF00486">
    <property type="entry name" value="Trans_reg_C"/>
    <property type="match status" value="1"/>
</dbReference>
<dbReference type="PANTHER" id="PTHR48111">
    <property type="entry name" value="REGULATOR OF RPOS"/>
    <property type="match status" value="1"/>
</dbReference>
<feature type="domain" description="Response regulatory" evidence="6">
    <location>
        <begin position="2"/>
        <end position="116"/>
    </location>
</feature>
<feature type="domain" description="OmpR/PhoB-type" evidence="7">
    <location>
        <begin position="124"/>
        <end position="221"/>
    </location>
</feature>
<evidence type="ECO:0000256" key="1">
    <source>
        <dbReference type="ARBA" id="ARBA00022553"/>
    </source>
</evidence>
<dbReference type="Gene3D" id="1.10.10.10">
    <property type="entry name" value="Winged helix-like DNA-binding domain superfamily/Winged helix DNA-binding domain"/>
    <property type="match status" value="1"/>
</dbReference>
<evidence type="ECO:0000256" key="5">
    <source>
        <dbReference type="PROSITE-ProRule" id="PRU01091"/>
    </source>
</evidence>
<dbReference type="Gene3D" id="3.40.50.2300">
    <property type="match status" value="1"/>
</dbReference>
<dbReference type="CDD" id="cd17574">
    <property type="entry name" value="REC_OmpR"/>
    <property type="match status" value="1"/>
</dbReference>
<dbReference type="Proteomes" id="UP001172082">
    <property type="component" value="Unassembled WGS sequence"/>
</dbReference>
<keyword evidence="2" id="KW-0902">Two-component regulatory system</keyword>
<feature type="DNA-binding region" description="OmpR/PhoB-type" evidence="5">
    <location>
        <begin position="124"/>
        <end position="221"/>
    </location>
</feature>
<feature type="modified residue" description="4-aspartylphosphate" evidence="4">
    <location>
        <position position="51"/>
    </location>
</feature>
<protein>
    <submittedName>
        <fullName evidence="8">Response regulator transcription factor</fullName>
    </submittedName>
</protein>
<dbReference type="PROSITE" id="PS51755">
    <property type="entry name" value="OMPR_PHOB"/>
    <property type="match status" value="1"/>
</dbReference>
<reference evidence="8" key="1">
    <citation type="submission" date="2023-06" db="EMBL/GenBank/DDBJ databases">
        <title>Genomic of Parafulvivirga corallium.</title>
        <authorList>
            <person name="Wang G."/>
        </authorList>
    </citation>
    <scope>NUCLEOTIDE SEQUENCE</scope>
    <source>
        <strain evidence="8">BMA10</strain>
    </source>
</reference>
<dbReference type="Pfam" id="PF00072">
    <property type="entry name" value="Response_reg"/>
    <property type="match status" value="1"/>
</dbReference>
<keyword evidence="1 4" id="KW-0597">Phosphoprotein</keyword>
<accession>A0ABT8KQF6</accession>
<proteinExistence type="predicted"/>
<keyword evidence="3 5" id="KW-0238">DNA-binding</keyword>
<dbReference type="PANTHER" id="PTHR48111:SF40">
    <property type="entry name" value="PHOSPHATE REGULON TRANSCRIPTIONAL REGULATORY PROTEIN PHOB"/>
    <property type="match status" value="1"/>
</dbReference>
<organism evidence="8 9">
    <name type="scientific">Splendidivirga corallicola</name>
    <dbReference type="NCBI Taxonomy" id="3051826"/>
    <lineage>
        <taxon>Bacteria</taxon>
        <taxon>Pseudomonadati</taxon>
        <taxon>Bacteroidota</taxon>
        <taxon>Cytophagia</taxon>
        <taxon>Cytophagales</taxon>
        <taxon>Splendidivirgaceae</taxon>
        <taxon>Splendidivirga</taxon>
    </lineage>
</organism>
<evidence type="ECO:0000313" key="9">
    <source>
        <dbReference type="Proteomes" id="UP001172082"/>
    </source>
</evidence>
<name>A0ABT8KQF6_9BACT</name>